<evidence type="ECO:0000256" key="4">
    <source>
        <dbReference type="ARBA" id="ARBA00023136"/>
    </source>
</evidence>
<organism evidence="6 7">
    <name type="scientific">Aldrovandia affinis</name>
    <dbReference type="NCBI Taxonomy" id="143900"/>
    <lineage>
        <taxon>Eukaryota</taxon>
        <taxon>Metazoa</taxon>
        <taxon>Chordata</taxon>
        <taxon>Craniata</taxon>
        <taxon>Vertebrata</taxon>
        <taxon>Euteleostomi</taxon>
        <taxon>Actinopterygii</taxon>
        <taxon>Neopterygii</taxon>
        <taxon>Teleostei</taxon>
        <taxon>Notacanthiformes</taxon>
        <taxon>Halosauridae</taxon>
        <taxon>Aldrovandia</taxon>
    </lineage>
</organism>
<dbReference type="GO" id="GO:0015379">
    <property type="term" value="F:potassium:chloride symporter activity"/>
    <property type="evidence" value="ECO:0007669"/>
    <property type="project" value="TreeGrafter"/>
</dbReference>
<dbReference type="GO" id="GO:0005886">
    <property type="term" value="C:plasma membrane"/>
    <property type="evidence" value="ECO:0007669"/>
    <property type="project" value="TreeGrafter"/>
</dbReference>
<dbReference type="Pfam" id="PF03522">
    <property type="entry name" value="SLC12"/>
    <property type="match status" value="1"/>
</dbReference>
<proteinExistence type="predicted"/>
<reference evidence="6" key="1">
    <citation type="journal article" date="2023" name="Science">
        <title>Genome structures resolve the early diversification of teleost fishes.</title>
        <authorList>
            <person name="Parey E."/>
            <person name="Louis A."/>
            <person name="Montfort J."/>
            <person name="Bouchez O."/>
            <person name="Roques C."/>
            <person name="Iampietro C."/>
            <person name="Lluch J."/>
            <person name="Castinel A."/>
            <person name="Donnadieu C."/>
            <person name="Desvignes T."/>
            <person name="Floi Bucao C."/>
            <person name="Jouanno E."/>
            <person name="Wen M."/>
            <person name="Mejri S."/>
            <person name="Dirks R."/>
            <person name="Jansen H."/>
            <person name="Henkel C."/>
            <person name="Chen W.J."/>
            <person name="Zahm M."/>
            <person name="Cabau C."/>
            <person name="Klopp C."/>
            <person name="Thompson A.W."/>
            <person name="Robinson-Rechavi M."/>
            <person name="Braasch I."/>
            <person name="Lecointre G."/>
            <person name="Bobe J."/>
            <person name="Postlethwait J.H."/>
            <person name="Berthelot C."/>
            <person name="Roest Crollius H."/>
            <person name="Guiguen Y."/>
        </authorList>
    </citation>
    <scope>NUCLEOTIDE SEQUENCE</scope>
    <source>
        <strain evidence="6">NC1722</strain>
    </source>
</reference>
<accession>A0AAD7RIR9</accession>
<evidence type="ECO:0000256" key="1">
    <source>
        <dbReference type="ARBA" id="ARBA00004141"/>
    </source>
</evidence>
<evidence type="ECO:0000256" key="3">
    <source>
        <dbReference type="ARBA" id="ARBA00022989"/>
    </source>
</evidence>
<dbReference type="PANTHER" id="PTHR11827:SF54">
    <property type="entry name" value="SOLUTE CARRIER FAMILY 12 MEMBER 5"/>
    <property type="match status" value="1"/>
</dbReference>
<dbReference type="InterPro" id="IPR018491">
    <property type="entry name" value="SLC12_C"/>
</dbReference>
<dbReference type="Proteomes" id="UP001221898">
    <property type="component" value="Unassembled WGS sequence"/>
</dbReference>
<dbReference type="GO" id="GO:0055075">
    <property type="term" value="P:potassium ion homeostasis"/>
    <property type="evidence" value="ECO:0007669"/>
    <property type="project" value="TreeGrafter"/>
</dbReference>
<dbReference type="PANTHER" id="PTHR11827">
    <property type="entry name" value="SOLUTE CARRIER FAMILY 12, CATION COTRANSPORTERS"/>
    <property type="match status" value="1"/>
</dbReference>
<dbReference type="GO" id="GO:1990573">
    <property type="term" value="P:potassium ion import across plasma membrane"/>
    <property type="evidence" value="ECO:0007669"/>
    <property type="project" value="TreeGrafter"/>
</dbReference>
<gene>
    <name evidence="6" type="ORF">AAFF_G00198020</name>
</gene>
<keyword evidence="2" id="KW-0812">Transmembrane</keyword>
<dbReference type="GO" id="GO:0055064">
    <property type="term" value="P:chloride ion homeostasis"/>
    <property type="evidence" value="ECO:0007669"/>
    <property type="project" value="TreeGrafter"/>
</dbReference>
<dbReference type="AlphaFoldDB" id="A0AAD7RIR9"/>
<comment type="subcellular location">
    <subcellularLocation>
        <location evidence="1">Membrane</location>
        <topology evidence="1">Multi-pass membrane protein</topology>
    </subcellularLocation>
</comment>
<evidence type="ECO:0000256" key="2">
    <source>
        <dbReference type="ARBA" id="ARBA00022692"/>
    </source>
</evidence>
<name>A0AAD7RIR9_9TELE</name>
<dbReference type="GO" id="GO:0045202">
    <property type="term" value="C:synapse"/>
    <property type="evidence" value="ECO:0007669"/>
    <property type="project" value="GOC"/>
</dbReference>
<dbReference type="GO" id="GO:0006884">
    <property type="term" value="P:cell volume homeostasis"/>
    <property type="evidence" value="ECO:0007669"/>
    <property type="project" value="TreeGrafter"/>
</dbReference>
<keyword evidence="4" id="KW-0472">Membrane</keyword>
<keyword evidence="3" id="KW-1133">Transmembrane helix</keyword>
<evidence type="ECO:0000313" key="7">
    <source>
        <dbReference type="Proteomes" id="UP001221898"/>
    </source>
</evidence>
<protein>
    <recommendedName>
        <fullName evidence="5">SLC12A transporter C-terminal domain-containing protein</fullName>
    </recommendedName>
</protein>
<dbReference type="GO" id="GO:0007268">
    <property type="term" value="P:chemical synaptic transmission"/>
    <property type="evidence" value="ECO:0007669"/>
    <property type="project" value="TreeGrafter"/>
</dbReference>
<keyword evidence="7" id="KW-1185">Reference proteome</keyword>
<evidence type="ECO:0000259" key="5">
    <source>
        <dbReference type="Pfam" id="PF03522"/>
    </source>
</evidence>
<feature type="domain" description="SLC12A transporter C-terminal" evidence="5">
    <location>
        <begin position="67"/>
        <end position="125"/>
    </location>
</feature>
<evidence type="ECO:0000313" key="6">
    <source>
        <dbReference type="EMBL" id="KAJ8384815.1"/>
    </source>
</evidence>
<sequence>MEMENLKGFCQVVISSNIRDATAHLIQAGGLGSLKHNTVLLVRETILAHLALLVAKNISAYPSNGERFTKGHIDVWWIVHDGGKLMLFPFLLRQHKVWRKYKMHIFTVAQMDDNSIQVKKDLTTFL</sequence>
<dbReference type="InterPro" id="IPR004842">
    <property type="entry name" value="SLC12A_fam"/>
</dbReference>
<comment type="caution">
    <text evidence="6">The sequence shown here is derived from an EMBL/GenBank/DDBJ whole genome shotgun (WGS) entry which is preliminary data.</text>
</comment>
<dbReference type="EMBL" id="JAINUG010000264">
    <property type="protein sequence ID" value="KAJ8384815.1"/>
    <property type="molecule type" value="Genomic_DNA"/>
</dbReference>